<protein>
    <recommendedName>
        <fullName evidence="4">Fatty acyl-CoA reductase</fullName>
    </recommendedName>
</protein>
<evidence type="ECO:0000313" key="3">
    <source>
        <dbReference type="Proteomes" id="UP000814243"/>
    </source>
</evidence>
<gene>
    <name evidence="2" type="ORF">HF086_007651</name>
</gene>
<organism evidence="2 3">
    <name type="scientific">Spodoptera exigua</name>
    <name type="common">Beet armyworm</name>
    <name type="synonym">Noctua fulgens</name>
    <dbReference type="NCBI Taxonomy" id="7107"/>
    <lineage>
        <taxon>Eukaryota</taxon>
        <taxon>Metazoa</taxon>
        <taxon>Ecdysozoa</taxon>
        <taxon>Arthropoda</taxon>
        <taxon>Hexapoda</taxon>
        <taxon>Insecta</taxon>
        <taxon>Pterygota</taxon>
        <taxon>Neoptera</taxon>
        <taxon>Endopterygota</taxon>
        <taxon>Lepidoptera</taxon>
        <taxon>Glossata</taxon>
        <taxon>Ditrysia</taxon>
        <taxon>Noctuoidea</taxon>
        <taxon>Noctuidae</taxon>
        <taxon>Amphipyrinae</taxon>
        <taxon>Spodoptera</taxon>
    </lineage>
</organism>
<dbReference type="AlphaFoldDB" id="A0A922SDV7"/>
<proteinExistence type="predicted"/>
<dbReference type="EMBL" id="JACEFF010000656">
    <property type="protein sequence ID" value="KAH9633303.1"/>
    <property type="molecule type" value="Genomic_DNA"/>
</dbReference>
<comment type="caution">
    <text evidence="2">The sequence shown here is derived from an EMBL/GenBank/DDBJ whole genome shotgun (WGS) entry which is preliminary data.</text>
</comment>
<name>A0A922SDV7_SPOEX</name>
<keyword evidence="1" id="KW-1133">Transmembrane helix</keyword>
<keyword evidence="1" id="KW-0812">Transmembrane</keyword>
<feature type="non-terminal residue" evidence="2">
    <location>
        <position position="1"/>
    </location>
</feature>
<evidence type="ECO:0008006" key="4">
    <source>
        <dbReference type="Google" id="ProtNLM"/>
    </source>
</evidence>
<accession>A0A922SDV7</accession>
<keyword evidence="1" id="KW-0472">Membrane</keyword>
<dbReference type="Proteomes" id="UP000814243">
    <property type="component" value="Unassembled WGS sequence"/>
</dbReference>
<evidence type="ECO:0000256" key="1">
    <source>
        <dbReference type="SAM" id="Phobius"/>
    </source>
</evidence>
<reference evidence="2" key="1">
    <citation type="journal article" date="2021" name="G3 (Bethesda)">
        <title>Genome and transcriptome analysis of the beet armyworm Spodoptera exigua reveals targets for pest control. .</title>
        <authorList>
            <person name="Simon S."/>
            <person name="Breeschoten T."/>
            <person name="Jansen H.J."/>
            <person name="Dirks R.P."/>
            <person name="Schranz M.E."/>
            <person name="Ros V.I.D."/>
        </authorList>
    </citation>
    <scope>NUCLEOTIDE SEQUENCE</scope>
    <source>
        <strain evidence="2">TB_SE_WUR_2020</strain>
    </source>
</reference>
<sequence>MHVLYLRKELDFCIAPVDYVNNAILAAGWDSVQNRKIIDNKIPIYTVGKLIETIKSDEMRKMISPKSLYYACAVETSNPILFWLLTWIFHYIPAYFIDAIVSILGVRPKGLPSFIVKDGLKGSEYGHKKQ</sequence>
<evidence type="ECO:0000313" key="2">
    <source>
        <dbReference type="EMBL" id="KAH9633303.1"/>
    </source>
</evidence>
<feature type="transmembrane region" description="Helical" evidence="1">
    <location>
        <begin position="68"/>
        <end position="89"/>
    </location>
</feature>